<comment type="function">
    <text evidence="8">F(1)F(0) ATP synthase produces ATP from ADP in the presence of a proton or sodium gradient. F-type ATPases consist of two structural domains, F(1) containing the extramembraneous catalytic core and F(0) containing the membrane proton channel, linked together by a central stalk and a peripheral stalk. During catalysis, ATP synthesis in the catalytic domain of F(1) is coupled via a rotary mechanism of the central stalk subunits to proton translocation.</text>
</comment>
<keyword evidence="6 8" id="KW-0139">CF(1)</keyword>
<dbReference type="SUPFAM" id="SSF47928">
    <property type="entry name" value="N-terminal domain of the delta subunit of the F1F0-ATP synthase"/>
    <property type="match status" value="1"/>
</dbReference>
<gene>
    <name evidence="8" type="primary">atpH</name>
    <name evidence="9" type="ORF">D3Y57_17365</name>
</gene>
<dbReference type="NCBIfam" id="TIGR01145">
    <property type="entry name" value="ATP_synt_delta"/>
    <property type="match status" value="1"/>
</dbReference>
<evidence type="ECO:0000256" key="6">
    <source>
        <dbReference type="ARBA" id="ARBA00023196"/>
    </source>
</evidence>
<keyword evidence="3 8" id="KW-0375">Hydrogen ion transport</keyword>
<keyword evidence="8" id="KW-1003">Cell membrane</keyword>
<dbReference type="PROSITE" id="PS00389">
    <property type="entry name" value="ATPASE_DELTA"/>
    <property type="match status" value="1"/>
</dbReference>
<evidence type="ECO:0000313" key="10">
    <source>
        <dbReference type="Proteomes" id="UP000276254"/>
    </source>
</evidence>
<dbReference type="GO" id="GO:0046933">
    <property type="term" value="F:proton-transporting ATP synthase activity, rotational mechanism"/>
    <property type="evidence" value="ECO:0007669"/>
    <property type="project" value="UniProtKB-UniRule"/>
</dbReference>
<dbReference type="OrthoDB" id="9796185at2"/>
<keyword evidence="7 8" id="KW-0066">ATP synthesis</keyword>
<dbReference type="PRINTS" id="PR00125">
    <property type="entry name" value="ATPASEDELTA"/>
</dbReference>
<dbReference type="RefSeq" id="WP_121154614.1">
    <property type="nucleotide sequence ID" value="NZ_CP032829.1"/>
</dbReference>
<keyword evidence="9" id="KW-0378">Hydrolase</keyword>
<evidence type="ECO:0000256" key="7">
    <source>
        <dbReference type="ARBA" id="ARBA00023310"/>
    </source>
</evidence>
<dbReference type="InterPro" id="IPR026015">
    <property type="entry name" value="ATP_synth_OSCP/delta_N_sf"/>
</dbReference>
<dbReference type="GO" id="GO:0016787">
    <property type="term" value="F:hydrolase activity"/>
    <property type="evidence" value="ECO:0007669"/>
    <property type="project" value="UniProtKB-KW"/>
</dbReference>
<dbReference type="Gene3D" id="1.10.520.20">
    <property type="entry name" value="N-terminal domain of the delta subunit of the F1F0-ATP synthase"/>
    <property type="match status" value="1"/>
</dbReference>
<keyword evidence="4 8" id="KW-0406">Ion transport</keyword>
<dbReference type="AlphaFoldDB" id="A0A494TQJ1"/>
<sequence>MENSGAIQASLAGRYASALFGLAREGKSIEAVEASLTTLDSALAQSDDLRRLVSSPLVSRQGATAAIKAVAGELRLDPLTTNFLGVLATNRRLNKAASVITAFRELAANFRGEATADVTTAHPLDAKQVTALKAKLKARIGRDVAVNLKTDPAILGGLIVKIGSQMIDGSIRTRLNTLAHAMKG</sequence>
<keyword evidence="2 8" id="KW-0813">Transport</keyword>
<evidence type="ECO:0000313" key="9">
    <source>
        <dbReference type="EMBL" id="AYJ87375.1"/>
    </source>
</evidence>
<comment type="function">
    <text evidence="8">This protein is part of the stalk that links CF(0) to CF(1). It either transmits conformational changes from CF(0) to CF(1) or is implicated in proton conduction.</text>
</comment>
<accession>A0A494TQJ1</accession>
<dbReference type="NCBIfam" id="NF004402">
    <property type="entry name" value="PRK05758.2-2"/>
    <property type="match status" value="1"/>
</dbReference>
<evidence type="ECO:0000256" key="4">
    <source>
        <dbReference type="ARBA" id="ARBA00023065"/>
    </source>
</evidence>
<organism evidence="9 10">
    <name type="scientific">Sphingomonas paeninsulae</name>
    <dbReference type="NCBI Taxonomy" id="2319844"/>
    <lineage>
        <taxon>Bacteria</taxon>
        <taxon>Pseudomonadati</taxon>
        <taxon>Pseudomonadota</taxon>
        <taxon>Alphaproteobacteria</taxon>
        <taxon>Sphingomonadales</taxon>
        <taxon>Sphingomonadaceae</taxon>
        <taxon>Sphingomonas</taxon>
    </lineage>
</organism>
<name>A0A494TQJ1_SPHPE</name>
<comment type="similarity">
    <text evidence="8">Belongs to the ATPase delta chain family.</text>
</comment>
<dbReference type="InterPro" id="IPR000711">
    <property type="entry name" value="ATPase_OSCP/dsu"/>
</dbReference>
<keyword evidence="5 8" id="KW-0472">Membrane</keyword>
<keyword evidence="10" id="KW-1185">Reference proteome</keyword>
<evidence type="ECO:0000256" key="3">
    <source>
        <dbReference type="ARBA" id="ARBA00022781"/>
    </source>
</evidence>
<dbReference type="PANTHER" id="PTHR11910">
    <property type="entry name" value="ATP SYNTHASE DELTA CHAIN"/>
    <property type="match status" value="1"/>
</dbReference>
<dbReference type="EMBL" id="CP032829">
    <property type="protein sequence ID" value="AYJ87375.1"/>
    <property type="molecule type" value="Genomic_DNA"/>
</dbReference>
<dbReference type="HAMAP" id="MF_01416">
    <property type="entry name" value="ATP_synth_delta_bact"/>
    <property type="match status" value="1"/>
</dbReference>
<dbReference type="GO" id="GO:0005886">
    <property type="term" value="C:plasma membrane"/>
    <property type="evidence" value="ECO:0007669"/>
    <property type="project" value="UniProtKB-SubCell"/>
</dbReference>
<proteinExistence type="inferred from homology"/>
<dbReference type="InterPro" id="IPR020781">
    <property type="entry name" value="ATPase_OSCP/d_CS"/>
</dbReference>
<dbReference type="Pfam" id="PF00213">
    <property type="entry name" value="OSCP"/>
    <property type="match status" value="1"/>
</dbReference>
<comment type="subcellular location">
    <subcellularLocation>
        <location evidence="8">Cell membrane</location>
        <topology evidence="8">Peripheral membrane protein</topology>
    </subcellularLocation>
    <subcellularLocation>
        <location evidence="1">Membrane</location>
    </subcellularLocation>
</comment>
<dbReference type="KEGG" id="spha:D3Y57_17365"/>
<evidence type="ECO:0000256" key="8">
    <source>
        <dbReference type="HAMAP-Rule" id="MF_01416"/>
    </source>
</evidence>
<dbReference type="GO" id="GO:0045259">
    <property type="term" value="C:proton-transporting ATP synthase complex"/>
    <property type="evidence" value="ECO:0007669"/>
    <property type="project" value="UniProtKB-KW"/>
</dbReference>
<dbReference type="NCBIfam" id="NF004406">
    <property type="entry name" value="PRK05758.3-2"/>
    <property type="match status" value="1"/>
</dbReference>
<evidence type="ECO:0000256" key="2">
    <source>
        <dbReference type="ARBA" id="ARBA00022448"/>
    </source>
</evidence>
<reference evidence="9 10" key="1">
    <citation type="submission" date="2018-09" db="EMBL/GenBank/DDBJ databases">
        <title>Sphingomonas peninsula sp. nov., isolated from fildes peninsula, Antarctic soil.</title>
        <authorList>
            <person name="Yingchao G."/>
        </authorList>
    </citation>
    <scope>NUCLEOTIDE SEQUENCE [LARGE SCALE GENOMIC DNA]</scope>
    <source>
        <strain evidence="9 10">YZ-8</strain>
    </source>
</reference>
<protein>
    <recommendedName>
        <fullName evidence="8">ATP synthase subunit delta</fullName>
    </recommendedName>
    <alternativeName>
        <fullName evidence="8">ATP synthase F(1) sector subunit delta</fullName>
    </alternativeName>
    <alternativeName>
        <fullName evidence="8">F-type ATPase subunit delta</fullName>
        <shortName evidence="8">F-ATPase subunit delta</shortName>
    </alternativeName>
</protein>
<evidence type="ECO:0000256" key="1">
    <source>
        <dbReference type="ARBA" id="ARBA00004370"/>
    </source>
</evidence>
<dbReference type="Proteomes" id="UP000276254">
    <property type="component" value="Chromosome"/>
</dbReference>
<evidence type="ECO:0000256" key="5">
    <source>
        <dbReference type="ARBA" id="ARBA00023136"/>
    </source>
</evidence>